<comment type="caution">
    <text evidence="11">The sequence shown here is derived from an EMBL/GenBank/DDBJ whole genome shotgun (WGS) entry which is preliminary data.</text>
</comment>
<evidence type="ECO:0000259" key="10">
    <source>
        <dbReference type="PROSITE" id="PS51217"/>
    </source>
</evidence>
<dbReference type="Gene3D" id="3.40.50.300">
    <property type="entry name" value="P-loop containing nucleotide triphosphate hydrolases"/>
    <property type="match status" value="4"/>
</dbReference>
<proteinExistence type="predicted"/>
<dbReference type="Pfam" id="PF13361">
    <property type="entry name" value="UvrD_C"/>
    <property type="match status" value="1"/>
</dbReference>
<reference evidence="11" key="1">
    <citation type="journal article" date="2014" name="Front. Microbiol.">
        <title>High frequency of phylogenetically diverse reductive dehalogenase-homologous genes in deep subseafloor sedimentary metagenomes.</title>
        <authorList>
            <person name="Kawai M."/>
            <person name="Futagami T."/>
            <person name="Toyoda A."/>
            <person name="Takaki Y."/>
            <person name="Nishi S."/>
            <person name="Hori S."/>
            <person name="Arai W."/>
            <person name="Tsubouchi T."/>
            <person name="Morono Y."/>
            <person name="Uchiyama I."/>
            <person name="Ito T."/>
            <person name="Fujiyama A."/>
            <person name="Inagaki F."/>
            <person name="Takami H."/>
        </authorList>
    </citation>
    <scope>NUCLEOTIDE SEQUENCE</scope>
    <source>
        <strain evidence="11">Expedition CK06-06</strain>
    </source>
</reference>
<organism evidence="11">
    <name type="scientific">marine sediment metagenome</name>
    <dbReference type="NCBI Taxonomy" id="412755"/>
    <lineage>
        <taxon>unclassified sequences</taxon>
        <taxon>metagenomes</taxon>
        <taxon>ecological metagenomes</taxon>
    </lineage>
</organism>
<dbReference type="SUPFAM" id="SSF52540">
    <property type="entry name" value="P-loop containing nucleoside triphosphate hydrolases"/>
    <property type="match status" value="1"/>
</dbReference>
<dbReference type="EC" id="5.6.2.4" evidence="7"/>
<evidence type="ECO:0000256" key="4">
    <source>
        <dbReference type="ARBA" id="ARBA00022840"/>
    </source>
</evidence>
<feature type="domain" description="UvrD-like helicase ATP-binding" evidence="9">
    <location>
        <begin position="9"/>
        <end position="443"/>
    </location>
</feature>
<evidence type="ECO:0000259" key="9">
    <source>
        <dbReference type="PROSITE" id="PS51198"/>
    </source>
</evidence>
<dbReference type="GO" id="GO:0016787">
    <property type="term" value="F:hydrolase activity"/>
    <property type="evidence" value="ECO:0007669"/>
    <property type="project" value="UniProtKB-KW"/>
</dbReference>
<evidence type="ECO:0000256" key="8">
    <source>
        <dbReference type="ARBA" id="ARBA00048988"/>
    </source>
</evidence>
<dbReference type="GO" id="GO:0000725">
    <property type="term" value="P:recombinational repair"/>
    <property type="evidence" value="ECO:0007669"/>
    <property type="project" value="TreeGrafter"/>
</dbReference>
<dbReference type="EMBL" id="BARV01000123">
    <property type="protein sequence ID" value="GAH93771.1"/>
    <property type="molecule type" value="Genomic_DNA"/>
</dbReference>
<accession>X1JGB8</accession>
<evidence type="ECO:0000313" key="11">
    <source>
        <dbReference type="EMBL" id="GAH93771.1"/>
    </source>
</evidence>
<evidence type="ECO:0000256" key="7">
    <source>
        <dbReference type="ARBA" id="ARBA00034808"/>
    </source>
</evidence>
<keyword evidence="5" id="KW-0413">Isomerase</keyword>
<dbReference type="PANTHER" id="PTHR11070">
    <property type="entry name" value="UVRD / RECB / PCRA DNA HELICASE FAMILY MEMBER"/>
    <property type="match status" value="1"/>
</dbReference>
<name>X1JGB8_9ZZZZ</name>
<dbReference type="InterPro" id="IPR027417">
    <property type="entry name" value="P-loop_NTPase"/>
</dbReference>
<dbReference type="InterPro" id="IPR014017">
    <property type="entry name" value="DNA_helicase_UvrD-like_C"/>
</dbReference>
<dbReference type="InterPro" id="IPR000212">
    <property type="entry name" value="DNA_helicase_UvrD/REP"/>
</dbReference>
<dbReference type="Pfam" id="PF00580">
    <property type="entry name" value="UvrD-helicase"/>
    <property type="match status" value="1"/>
</dbReference>
<keyword evidence="4" id="KW-0067">ATP-binding</keyword>
<dbReference type="PANTHER" id="PTHR11070:SF2">
    <property type="entry name" value="ATP-DEPENDENT DNA HELICASE SRS2"/>
    <property type="match status" value="1"/>
</dbReference>
<gene>
    <name evidence="11" type="ORF">S06H3_00643</name>
</gene>
<evidence type="ECO:0000256" key="2">
    <source>
        <dbReference type="ARBA" id="ARBA00022801"/>
    </source>
</evidence>
<comment type="catalytic activity">
    <reaction evidence="6">
        <text>Couples ATP hydrolysis with the unwinding of duplex DNA by translocating in the 3'-5' direction.</text>
        <dbReference type="EC" id="5.6.2.4"/>
    </reaction>
</comment>
<evidence type="ECO:0000256" key="6">
    <source>
        <dbReference type="ARBA" id="ARBA00034617"/>
    </source>
</evidence>
<keyword evidence="3" id="KW-0347">Helicase</keyword>
<dbReference type="PROSITE" id="PS51198">
    <property type="entry name" value="UVRD_HELICASE_ATP_BIND"/>
    <property type="match status" value="1"/>
</dbReference>
<dbReference type="PROSITE" id="PS51217">
    <property type="entry name" value="UVRD_HELICASE_CTER"/>
    <property type="match status" value="1"/>
</dbReference>
<keyword evidence="1" id="KW-0547">Nucleotide-binding</keyword>
<dbReference type="GO" id="GO:0003677">
    <property type="term" value="F:DNA binding"/>
    <property type="evidence" value="ECO:0007669"/>
    <property type="project" value="InterPro"/>
</dbReference>
<dbReference type="GO" id="GO:0005524">
    <property type="term" value="F:ATP binding"/>
    <property type="evidence" value="ECO:0007669"/>
    <property type="project" value="UniProtKB-KW"/>
</dbReference>
<dbReference type="AlphaFoldDB" id="X1JGB8"/>
<comment type="catalytic activity">
    <reaction evidence="8">
        <text>ATP + H2O = ADP + phosphate + H(+)</text>
        <dbReference type="Rhea" id="RHEA:13065"/>
        <dbReference type="ChEBI" id="CHEBI:15377"/>
        <dbReference type="ChEBI" id="CHEBI:15378"/>
        <dbReference type="ChEBI" id="CHEBI:30616"/>
        <dbReference type="ChEBI" id="CHEBI:43474"/>
        <dbReference type="ChEBI" id="CHEBI:456216"/>
        <dbReference type="EC" id="5.6.2.4"/>
    </reaction>
</comment>
<feature type="domain" description="UvrD-like helicase C-terminal" evidence="10">
    <location>
        <begin position="466"/>
        <end position="748"/>
    </location>
</feature>
<dbReference type="InterPro" id="IPR014016">
    <property type="entry name" value="UvrD-like_ATP-bd"/>
</dbReference>
<dbReference type="GO" id="GO:0043138">
    <property type="term" value="F:3'-5' DNA helicase activity"/>
    <property type="evidence" value="ECO:0007669"/>
    <property type="project" value="UniProtKB-EC"/>
</dbReference>
<protein>
    <recommendedName>
        <fullName evidence="7">DNA 3'-5' helicase</fullName>
        <ecNumber evidence="7">5.6.2.4</ecNumber>
    </recommendedName>
</protein>
<keyword evidence="2" id="KW-0378">Hydrolase</keyword>
<feature type="non-terminal residue" evidence="11">
    <location>
        <position position="782"/>
    </location>
</feature>
<evidence type="ECO:0000256" key="1">
    <source>
        <dbReference type="ARBA" id="ARBA00022741"/>
    </source>
</evidence>
<evidence type="ECO:0000256" key="5">
    <source>
        <dbReference type="ARBA" id="ARBA00023235"/>
    </source>
</evidence>
<evidence type="ECO:0000256" key="3">
    <source>
        <dbReference type="ARBA" id="ARBA00022806"/>
    </source>
</evidence>
<sequence>MSNHFPKELIDRKAREKIIKEINRNILVEASAGSGKTSSLIHRMSALIKSGKFKVDEIAAITFTRKAAIELKERFQQKIEDSFRETEDEKEKGYLREALSNLEQCYLGTIHSFCARLLRERPIEAGLDPEFAELDDLDDTLLKEKAWERYLLNLKIKESPSLIHLEELGIKPSELADCYKTVCTYPEVKPAFQASPKPNLKEAIKEIISFSDEASQYIPDEEPKMGYDKLQEAVLSVKRMKGFYDYIKEDYNKIKLLENFSKSEKVTLNRWTSKEKAKEYRDSLSLELQEKVINPTLKQWREYCYAYTIKFVLPAVEYYHELRQKVSMLNFQDLLLKASCLLRDYPEVRQYFQQKYKCLLVDEFQDTDPIQAEIIFYLTGQDVYEKNWQKLIPRPGSLFVVGDPQQSIYRFRRADIAIYNLVKGLIEKSGGEVLKLQANFRSLHSIGSYLNPIFEELFSSGQGKFQAVYSPMQTVWEDNSQNFTGVKQLIISKERNKNDTIRQDAQSIARIIRDMVDKGFKLVRTEEEIKAGISTLVTYKDFMILLRYKGGMDIYARILAEYGIPFTVSGYTSLNESQQIKELLKLFRLMKDIENQVLIIAVLRGIFFGFSDDDLYQFKGAGGEFDFYEKIPEKLNLKLRENFDRAFYRLRQFHLWTQKLPPVTAMEKIIIDSGLLSHSCLEGYNLNKCGELYSILERLRKAEAGEVIGFALMVDQLEKMLEAGVEEELDILTEENTVRIMNLHKAKGLESPVVFLAIPYNPTTHEPTYYIERTGQEPYGHF</sequence>